<gene>
    <name evidence="1" type="ORF">EG68_11065</name>
</gene>
<accession>A0A8S9YJE9</accession>
<dbReference type="OrthoDB" id="2116030at2759"/>
<dbReference type="Proteomes" id="UP000822476">
    <property type="component" value="Unassembled WGS sequence"/>
</dbReference>
<protein>
    <submittedName>
        <fullName evidence="1">Uncharacterized protein</fullName>
    </submittedName>
</protein>
<organism evidence="1 2">
    <name type="scientific">Paragonimus skrjabini miyazakii</name>
    <dbReference type="NCBI Taxonomy" id="59628"/>
    <lineage>
        <taxon>Eukaryota</taxon>
        <taxon>Metazoa</taxon>
        <taxon>Spiralia</taxon>
        <taxon>Lophotrochozoa</taxon>
        <taxon>Platyhelminthes</taxon>
        <taxon>Trematoda</taxon>
        <taxon>Digenea</taxon>
        <taxon>Plagiorchiida</taxon>
        <taxon>Troglotremata</taxon>
        <taxon>Troglotrematidae</taxon>
        <taxon>Paragonimus</taxon>
    </lineage>
</organism>
<name>A0A8S9YJE9_9TREM</name>
<dbReference type="EMBL" id="JTDE01008707">
    <property type="protein sequence ID" value="KAF7234792.1"/>
    <property type="molecule type" value="Genomic_DNA"/>
</dbReference>
<evidence type="ECO:0000313" key="1">
    <source>
        <dbReference type="EMBL" id="KAF7234792.1"/>
    </source>
</evidence>
<evidence type="ECO:0000313" key="2">
    <source>
        <dbReference type="Proteomes" id="UP000822476"/>
    </source>
</evidence>
<keyword evidence="2" id="KW-1185">Reference proteome</keyword>
<dbReference type="AlphaFoldDB" id="A0A8S9YJE9"/>
<sequence length="103" mass="11561">MAPARLSTALLGVVKKHIPSIKFRSQLKYAPGAPATNASPQQQQPASTFVVKCSIPPEQAVEFTHLNPKFRRKPFTEDEVAIYQCWSRPLMAGYENTQFLTRT</sequence>
<reference evidence="1" key="1">
    <citation type="submission" date="2019-07" db="EMBL/GenBank/DDBJ databases">
        <title>Annotation for the trematode Paragonimus miyazaki's.</title>
        <authorList>
            <person name="Choi Y.-J."/>
        </authorList>
    </citation>
    <scope>NUCLEOTIDE SEQUENCE</scope>
    <source>
        <strain evidence="1">Japan</strain>
    </source>
</reference>
<comment type="caution">
    <text evidence="1">The sequence shown here is derived from an EMBL/GenBank/DDBJ whole genome shotgun (WGS) entry which is preliminary data.</text>
</comment>
<proteinExistence type="predicted"/>